<dbReference type="InParanoid" id="A0A674A3G4"/>
<keyword evidence="1" id="KW-1015">Disulfide bond</keyword>
<dbReference type="Pfam" id="PF00059">
    <property type="entry name" value="Lectin_C"/>
    <property type="match status" value="1"/>
</dbReference>
<dbReference type="Ensembl" id="ENSSTUT00000056518.1">
    <property type="protein sequence ID" value="ENSSTUP00000054039.1"/>
    <property type="gene ID" value="ENSSTUG00000022912.1"/>
</dbReference>
<dbReference type="Gene3D" id="3.10.100.10">
    <property type="entry name" value="Mannose-Binding Protein A, subunit A"/>
    <property type="match status" value="1"/>
</dbReference>
<organism evidence="3 4">
    <name type="scientific">Salmo trutta</name>
    <name type="common">Brown trout</name>
    <dbReference type="NCBI Taxonomy" id="8032"/>
    <lineage>
        <taxon>Eukaryota</taxon>
        <taxon>Metazoa</taxon>
        <taxon>Chordata</taxon>
        <taxon>Craniata</taxon>
        <taxon>Vertebrata</taxon>
        <taxon>Euteleostomi</taxon>
        <taxon>Actinopterygii</taxon>
        <taxon>Neopterygii</taxon>
        <taxon>Teleostei</taxon>
        <taxon>Protacanthopterygii</taxon>
        <taxon>Salmoniformes</taxon>
        <taxon>Salmonidae</taxon>
        <taxon>Salmoninae</taxon>
        <taxon>Salmo</taxon>
    </lineage>
</organism>
<evidence type="ECO:0000256" key="1">
    <source>
        <dbReference type="ARBA" id="ARBA00023157"/>
    </source>
</evidence>
<proteinExistence type="predicted"/>
<accession>A0A674A3G4</accession>
<dbReference type="GeneTree" id="ENSGT01140000283661"/>
<dbReference type="InterPro" id="IPR016187">
    <property type="entry name" value="CTDL_fold"/>
</dbReference>
<dbReference type="CDD" id="cd00037">
    <property type="entry name" value="CLECT"/>
    <property type="match status" value="1"/>
</dbReference>
<dbReference type="InterPro" id="IPR001304">
    <property type="entry name" value="C-type_lectin-like"/>
</dbReference>
<reference evidence="3" key="1">
    <citation type="submission" date="2025-08" db="UniProtKB">
        <authorList>
            <consortium name="Ensembl"/>
        </authorList>
    </citation>
    <scope>IDENTIFICATION</scope>
</reference>
<evidence type="ECO:0000313" key="3">
    <source>
        <dbReference type="Ensembl" id="ENSSTUP00000054039.1"/>
    </source>
</evidence>
<dbReference type="SMART" id="SM00034">
    <property type="entry name" value="CLECT"/>
    <property type="match status" value="1"/>
</dbReference>
<dbReference type="Proteomes" id="UP000472277">
    <property type="component" value="Chromosome 26"/>
</dbReference>
<dbReference type="PROSITE" id="PS00615">
    <property type="entry name" value="C_TYPE_LECTIN_1"/>
    <property type="match status" value="1"/>
</dbReference>
<dbReference type="PANTHER" id="PTHR22803">
    <property type="entry name" value="MANNOSE, PHOSPHOLIPASE, LECTIN RECEPTOR RELATED"/>
    <property type="match status" value="1"/>
</dbReference>
<feature type="domain" description="C-type lectin" evidence="2">
    <location>
        <begin position="60"/>
        <end position="167"/>
    </location>
</feature>
<reference evidence="3" key="2">
    <citation type="submission" date="2025-09" db="UniProtKB">
        <authorList>
            <consortium name="Ensembl"/>
        </authorList>
    </citation>
    <scope>IDENTIFICATION</scope>
</reference>
<protein>
    <recommendedName>
        <fullName evidence="2">C-type lectin domain-containing protein</fullName>
    </recommendedName>
</protein>
<dbReference type="InterPro" id="IPR016186">
    <property type="entry name" value="C-type_lectin-like/link_sf"/>
</dbReference>
<dbReference type="AlphaFoldDB" id="A0A674A3G4"/>
<dbReference type="InterPro" id="IPR050111">
    <property type="entry name" value="C-type_lectin/snaclec_domain"/>
</dbReference>
<sequence length="170" mass="19274">AFLSQCFLRLRRAGAMGSTKVLVGDRHIWRKPGTIPMVKHSGGSILDENLWITLFQVCQRSWANLEQNCLALSGNLASVQSFLKYQSMQALIQDTTGQLPRTCVGGFDAVKEGTWMWSDWSRFYYTNRNTSEPNNTGVGKDCLEMNAASEKRWFDVPCEFVFASLCSRRM</sequence>
<evidence type="ECO:0000259" key="2">
    <source>
        <dbReference type="PROSITE" id="PS50041"/>
    </source>
</evidence>
<keyword evidence="4" id="KW-1185">Reference proteome</keyword>
<dbReference type="InterPro" id="IPR018378">
    <property type="entry name" value="C-type_lectin_CS"/>
</dbReference>
<dbReference type="PROSITE" id="PS50041">
    <property type="entry name" value="C_TYPE_LECTIN_2"/>
    <property type="match status" value="1"/>
</dbReference>
<evidence type="ECO:0000313" key="4">
    <source>
        <dbReference type="Proteomes" id="UP000472277"/>
    </source>
</evidence>
<name>A0A674A3G4_SALTR</name>
<dbReference type="SUPFAM" id="SSF56436">
    <property type="entry name" value="C-type lectin-like"/>
    <property type="match status" value="1"/>
</dbReference>